<keyword evidence="9" id="KW-1185">Reference proteome</keyword>
<evidence type="ECO:0000256" key="7">
    <source>
        <dbReference type="RuleBase" id="RU363000"/>
    </source>
</evidence>
<evidence type="ECO:0000313" key="9">
    <source>
        <dbReference type="Proteomes" id="UP001529510"/>
    </source>
</evidence>
<sequence>MMEQETHYRRLTQEQLDTFTLDMNAAYARLKGIEEAIDSHVTAEEEARKAHQLWLSVEALNYTLKSAGADSPTEPLEVAVRAIKENCAENEFAQALATAIPEDEASLRARFYDIRRLARRVALIDETRNSLYQYFLSYLHEQVAPPAKLAPEDLDTFKLLAYATYSIERGDLELAAKFVNQLRGESQRVAQDWLKEARLTLETKQVISLLSAYANAVGLGTTQAP</sequence>
<accession>A0ABD0PSA1</accession>
<comment type="subcellular location">
    <subcellularLocation>
        <location evidence="7">Mitochondrion inner membrane</location>
        <topology evidence="7">Single-pass membrane protein</topology>
    </subcellularLocation>
</comment>
<keyword evidence="3 7" id="KW-0999">Mitochondrion inner membrane</keyword>
<dbReference type="PANTHER" id="PTHR15415:SF7">
    <property type="entry name" value="MICOS COMPLEX SUBUNIT MIC60"/>
    <property type="match status" value="1"/>
</dbReference>
<protein>
    <recommendedName>
        <fullName evidence="7">MICOS complex subunit MIC60</fullName>
    </recommendedName>
    <alternativeName>
        <fullName evidence="7">Mitofilin</fullName>
    </alternativeName>
</protein>
<gene>
    <name evidence="8" type="ORF">M9458_029084</name>
</gene>
<comment type="similarity">
    <text evidence="1 7">Belongs to the MICOS complex subunit Mic60 family.</text>
</comment>
<dbReference type="EMBL" id="JAMKFB020000014">
    <property type="protein sequence ID" value="KAL0176754.1"/>
    <property type="molecule type" value="Genomic_DNA"/>
</dbReference>
<comment type="caution">
    <text evidence="8">The sequence shown here is derived from an EMBL/GenBank/DDBJ whole genome shotgun (WGS) entry which is preliminary data.</text>
</comment>
<dbReference type="PANTHER" id="PTHR15415">
    <property type="entry name" value="MITOFILIN"/>
    <property type="match status" value="1"/>
</dbReference>
<dbReference type="Proteomes" id="UP001529510">
    <property type="component" value="Unassembled WGS sequence"/>
</dbReference>
<dbReference type="AlphaFoldDB" id="A0ABD0PSA1"/>
<keyword evidence="6" id="KW-0472">Membrane</keyword>
<evidence type="ECO:0000256" key="1">
    <source>
        <dbReference type="ARBA" id="ARBA00010877"/>
    </source>
</evidence>
<comment type="function">
    <text evidence="7">Component of the MICOS complex, a large protein complex of the mitochondrial inner membrane that plays crucial roles in the maintenance of crista junctions, inner membrane architecture, and formation of contact sites to the outer membrane.</text>
</comment>
<organism evidence="8 9">
    <name type="scientific">Cirrhinus mrigala</name>
    <name type="common">Mrigala</name>
    <dbReference type="NCBI Taxonomy" id="683832"/>
    <lineage>
        <taxon>Eukaryota</taxon>
        <taxon>Metazoa</taxon>
        <taxon>Chordata</taxon>
        <taxon>Craniata</taxon>
        <taxon>Vertebrata</taxon>
        <taxon>Euteleostomi</taxon>
        <taxon>Actinopterygii</taxon>
        <taxon>Neopterygii</taxon>
        <taxon>Teleostei</taxon>
        <taxon>Ostariophysi</taxon>
        <taxon>Cypriniformes</taxon>
        <taxon>Cyprinidae</taxon>
        <taxon>Labeoninae</taxon>
        <taxon>Labeonini</taxon>
        <taxon>Cirrhinus</taxon>
    </lineage>
</organism>
<evidence type="ECO:0000256" key="6">
    <source>
        <dbReference type="ARBA" id="ARBA00023136"/>
    </source>
</evidence>
<dbReference type="InterPro" id="IPR019133">
    <property type="entry name" value="MIC60"/>
</dbReference>
<evidence type="ECO:0000313" key="8">
    <source>
        <dbReference type="EMBL" id="KAL0176754.1"/>
    </source>
</evidence>
<reference evidence="8 9" key="1">
    <citation type="submission" date="2024-05" db="EMBL/GenBank/DDBJ databases">
        <title>Genome sequencing and assembly of Indian major carp, Cirrhinus mrigala (Hamilton, 1822).</title>
        <authorList>
            <person name="Mohindra V."/>
            <person name="Chowdhury L.M."/>
            <person name="Lal K."/>
            <person name="Jena J.K."/>
        </authorList>
    </citation>
    <scope>NUCLEOTIDE SEQUENCE [LARGE SCALE GENOMIC DNA]</scope>
    <source>
        <strain evidence="8">CM1030</strain>
        <tissue evidence="8">Blood</tissue>
    </source>
</reference>
<feature type="non-terminal residue" evidence="8">
    <location>
        <position position="225"/>
    </location>
</feature>
<keyword evidence="2 7" id="KW-0812">Transmembrane</keyword>
<proteinExistence type="inferred from homology"/>
<name>A0ABD0PSA1_CIRMR</name>
<evidence type="ECO:0000256" key="4">
    <source>
        <dbReference type="ARBA" id="ARBA00022989"/>
    </source>
</evidence>
<keyword evidence="4" id="KW-1133">Transmembrane helix</keyword>
<evidence type="ECO:0000256" key="3">
    <source>
        <dbReference type="ARBA" id="ARBA00022792"/>
    </source>
</evidence>
<dbReference type="Pfam" id="PF09731">
    <property type="entry name" value="Mitofilin"/>
    <property type="match status" value="1"/>
</dbReference>
<keyword evidence="5 7" id="KW-0496">Mitochondrion</keyword>
<dbReference type="GO" id="GO:0005743">
    <property type="term" value="C:mitochondrial inner membrane"/>
    <property type="evidence" value="ECO:0007669"/>
    <property type="project" value="UniProtKB-SubCell"/>
</dbReference>
<evidence type="ECO:0000256" key="2">
    <source>
        <dbReference type="ARBA" id="ARBA00022692"/>
    </source>
</evidence>
<evidence type="ECO:0000256" key="5">
    <source>
        <dbReference type="ARBA" id="ARBA00023128"/>
    </source>
</evidence>
<comment type="subunit">
    <text evidence="7">Component of the mitochondrial contact site and cristae organizing system (MICOS) complex.</text>
</comment>